<evidence type="ECO:0000313" key="1">
    <source>
        <dbReference type="EMBL" id="MFD2523280.1"/>
    </source>
</evidence>
<dbReference type="EMBL" id="JBHULC010000032">
    <property type="protein sequence ID" value="MFD2523280.1"/>
    <property type="molecule type" value="Genomic_DNA"/>
</dbReference>
<keyword evidence="2" id="KW-1185">Reference proteome</keyword>
<gene>
    <name evidence="1" type="ORF">ACFSR2_20450</name>
</gene>
<reference evidence="2" key="1">
    <citation type="journal article" date="2019" name="Int. J. Syst. Evol. Microbiol.">
        <title>The Global Catalogue of Microorganisms (GCM) 10K type strain sequencing project: providing services to taxonomists for standard genome sequencing and annotation.</title>
        <authorList>
            <consortium name="The Broad Institute Genomics Platform"/>
            <consortium name="The Broad Institute Genome Sequencing Center for Infectious Disease"/>
            <person name="Wu L."/>
            <person name="Ma J."/>
        </authorList>
    </citation>
    <scope>NUCLEOTIDE SEQUENCE [LARGE SCALE GENOMIC DNA]</scope>
    <source>
        <strain evidence="2">KCTC 52344</strain>
    </source>
</reference>
<evidence type="ECO:0000313" key="2">
    <source>
        <dbReference type="Proteomes" id="UP001597510"/>
    </source>
</evidence>
<dbReference type="RefSeq" id="WP_340240749.1">
    <property type="nucleotide sequence ID" value="NZ_JBBEWC010000025.1"/>
</dbReference>
<sequence length="80" mass="9553">MKENKYTLDQLQDFCNEHTPYEVKEKTREIILNLLQSDSFNSMDTFTKVAFIQYLFQIEDILLGAFNDLNLDTNEKQRLQ</sequence>
<accession>A0ABW5JFA9</accession>
<protein>
    <submittedName>
        <fullName evidence="1">Uncharacterized protein</fullName>
    </submittedName>
</protein>
<name>A0ABW5JFA9_9BACT</name>
<proteinExistence type="predicted"/>
<dbReference type="Proteomes" id="UP001597510">
    <property type="component" value="Unassembled WGS sequence"/>
</dbReference>
<comment type="caution">
    <text evidence="1">The sequence shown here is derived from an EMBL/GenBank/DDBJ whole genome shotgun (WGS) entry which is preliminary data.</text>
</comment>
<organism evidence="1 2">
    <name type="scientific">Emticicia soli</name>
    <dbReference type="NCBI Taxonomy" id="2027878"/>
    <lineage>
        <taxon>Bacteria</taxon>
        <taxon>Pseudomonadati</taxon>
        <taxon>Bacteroidota</taxon>
        <taxon>Cytophagia</taxon>
        <taxon>Cytophagales</taxon>
        <taxon>Leadbetterellaceae</taxon>
        <taxon>Emticicia</taxon>
    </lineage>
</organism>